<dbReference type="AlphaFoldDB" id="A0A0M2PYM7"/>
<feature type="region of interest" description="Disordered" evidence="1">
    <location>
        <begin position="1"/>
        <end position="26"/>
    </location>
</feature>
<comment type="caution">
    <text evidence="2">The sequence shown here is derived from an EMBL/GenBank/DDBJ whole genome shotgun (WGS) entry which is preliminary data.</text>
</comment>
<reference evidence="2" key="1">
    <citation type="submission" date="2012-04" db="EMBL/GenBank/DDBJ databases">
        <authorList>
            <person name="Borisov I.G."/>
            <person name="Ivanikova N.V."/>
            <person name="Pinevich A.V."/>
        </authorList>
    </citation>
    <scope>NUCLEOTIDE SEQUENCE</scope>
    <source>
        <strain evidence="2">CALU 1027</strain>
    </source>
</reference>
<protein>
    <submittedName>
        <fullName evidence="2">Uncharacterized protein</fullName>
    </submittedName>
</protein>
<accession>A0A0M2PYM7</accession>
<keyword evidence="3" id="KW-1185">Reference proteome</keyword>
<dbReference type="EMBL" id="AJTX02000002">
    <property type="protein sequence ID" value="KKJ01536.1"/>
    <property type="molecule type" value="Genomic_DNA"/>
</dbReference>
<evidence type="ECO:0000256" key="1">
    <source>
        <dbReference type="SAM" id="MobiDB-lite"/>
    </source>
</evidence>
<sequence length="61" mass="6829">MTQTQWAGVTSKAKQEAKQEAKKRRPGFHAYFKHPVLLLPSGPDKIWASKLHGPESAFTIP</sequence>
<proteinExistence type="predicted"/>
<evidence type="ECO:0000313" key="2">
    <source>
        <dbReference type="EMBL" id="KKJ01536.1"/>
    </source>
</evidence>
<name>A0A0M2PYM7_PROHO</name>
<dbReference type="Proteomes" id="UP000034681">
    <property type="component" value="Unassembled WGS sequence"/>
</dbReference>
<organism evidence="2 3">
    <name type="scientific">Prochlorothrix hollandica PCC 9006 = CALU 1027</name>
    <dbReference type="NCBI Taxonomy" id="317619"/>
    <lineage>
        <taxon>Bacteria</taxon>
        <taxon>Bacillati</taxon>
        <taxon>Cyanobacteriota</taxon>
        <taxon>Cyanophyceae</taxon>
        <taxon>Prochlorotrichales</taxon>
        <taxon>Prochlorotrichaceae</taxon>
        <taxon>Prochlorothrix</taxon>
    </lineage>
</organism>
<evidence type="ECO:0000313" key="3">
    <source>
        <dbReference type="Proteomes" id="UP000034681"/>
    </source>
</evidence>
<gene>
    <name evidence="2" type="ORF">PROH_04355</name>
</gene>